<organism evidence="1">
    <name type="scientific">bioreactor metagenome</name>
    <dbReference type="NCBI Taxonomy" id="1076179"/>
    <lineage>
        <taxon>unclassified sequences</taxon>
        <taxon>metagenomes</taxon>
        <taxon>ecological metagenomes</taxon>
    </lineage>
</organism>
<reference evidence="1" key="1">
    <citation type="submission" date="2019-08" db="EMBL/GenBank/DDBJ databases">
        <authorList>
            <person name="Kucharzyk K."/>
            <person name="Murdoch R.W."/>
            <person name="Higgins S."/>
            <person name="Loffler F."/>
        </authorList>
    </citation>
    <scope>NUCLEOTIDE SEQUENCE</scope>
</reference>
<dbReference type="AlphaFoldDB" id="A0A645BJ34"/>
<sequence length="49" mass="5919">MFEPWQLIKHIETRLAKRDCSTQDRKKLEEMLKSLDEDDNNVLFIAKLK</sequence>
<comment type="caution">
    <text evidence="1">The sequence shown here is derived from an EMBL/GenBank/DDBJ whole genome shotgun (WGS) entry which is preliminary data.</text>
</comment>
<evidence type="ECO:0000313" key="1">
    <source>
        <dbReference type="EMBL" id="MPM64571.1"/>
    </source>
</evidence>
<dbReference type="EMBL" id="VSSQ01020024">
    <property type="protein sequence ID" value="MPM64571.1"/>
    <property type="molecule type" value="Genomic_DNA"/>
</dbReference>
<gene>
    <name evidence="1" type="ORF">SDC9_111458</name>
</gene>
<protein>
    <submittedName>
        <fullName evidence="1">Uncharacterized protein</fullName>
    </submittedName>
</protein>
<name>A0A645BJ34_9ZZZZ</name>
<accession>A0A645BJ34</accession>
<proteinExistence type="predicted"/>